<protein>
    <submittedName>
        <fullName evidence="2">Uncharacterized protein</fullName>
    </submittedName>
</protein>
<proteinExistence type="predicted"/>
<keyword evidence="1" id="KW-0472">Membrane</keyword>
<gene>
    <name evidence="2" type="ORF">MRATA1EN1_LOCUS23158</name>
</gene>
<dbReference type="EMBL" id="OX459940">
    <property type="protein sequence ID" value="CAI9174196.1"/>
    <property type="molecule type" value="Genomic_DNA"/>
</dbReference>
<keyword evidence="1" id="KW-0812">Transmembrane</keyword>
<sequence>MSIELVMPSNHLILILNKLILHSFGENPLIYILKYQHYPNIHLVDENQREYILFGVHLPGLSNAVSFMSGVIFLFNLYNIVLKLKLKFPMPLYWVGFPLLDFNYFDCFEIIL</sequence>
<evidence type="ECO:0000256" key="1">
    <source>
        <dbReference type="SAM" id="Phobius"/>
    </source>
</evidence>
<organism evidence="2 3">
    <name type="scientific">Rangifer tarandus platyrhynchus</name>
    <name type="common">Svalbard reindeer</name>
    <dbReference type="NCBI Taxonomy" id="3082113"/>
    <lineage>
        <taxon>Eukaryota</taxon>
        <taxon>Metazoa</taxon>
        <taxon>Chordata</taxon>
        <taxon>Craniata</taxon>
        <taxon>Vertebrata</taxon>
        <taxon>Euteleostomi</taxon>
        <taxon>Mammalia</taxon>
        <taxon>Eutheria</taxon>
        <taxon>Laurasiatheria</taxon>
        <taxon>Artiodactyla</taxon>
        <taxon>Ruminantia</taxon>
        <taxon>Pecora</taxon>
        <taxon>Cervidae</taxon>
        <taxon>Odocoileinae</taxon>
        <taxon>Rangifer</taxon>
    </lineage>
</organism>
<feature type="transmembrane region" description="Helical" evidence="1">
    <location>
        <begin position="64"/>
        <end position="82"/>
    </location>
</feature>
<evidence type="ECO:0000313" key="3">
    <source>
        <dbReference type="Proteomes" id="UP001176941"/>
    </source>
</evidence>
<accession>A0ABN8ZPN6</accession>
<dbReference type="Proteomes" id="UP001176941">
    <property type="component" value="Chromosome 4"/>
</dbReference>
<keyword evidence="1" id="KW-1133">Transmembrane helix</keyword>
<evidence type="ECO:0000313" key="2">
    <source>
        <dbReference type="EMBL" id="CAI9174196.1"/>
    </source>
</evidence>
<name>A0ABN8ZPN6_RANTA</name>
<reference evidence="2" key="1">
    <citation type="submission" date="2023-04" db="EMBL/GenBank/DDBJ databases">
        <authorList>
            <consortium name="ELIXIR-Norway"/>
        </authorList>
    </citation>
    <scope>NUCLEOTIDE SEQUENCE [LARGE SCALE GENOMIC DNA]</scope>
</reference>
<keyword evidence="3" id="KW-1185">Reference proteome</keyword>